<evidence type="ECO:0000313" key="3">
    <source>
        <dbReference type="Proteomes" id="UP000053477"/>
    </source>
</evidence>
<dbReference type="InParanoid" id="A0A0H2RFC6"/>
<feature type="compositionally biased region" description="Low complexity" evidence="1">
    <location>
        <begin position="56"/>
        <end position="68"/>
    </location>
</feature>
<protein>
    <submittedName>
        <fullName evidence="2">Uncharacterized protein</fullName>
    </submittedName>
</protein>
<feature type="compositionally biased region" description="Basic and acidic residues" evidence="1">
    <location>
        <begin position="42"/>
        <end position="55"/>
    </location>
</feature>
<gene>
    <name evidence="2" type="ORF">SCHPADRAFT_615445</name>
</gene>
<organism evidence="2 3">
    <name type="scientific">Schizopora paradoxa</name>
    <dbReference type="NCBI Taxonomy" id="27342"/>
    <lineage>
        <taxon>Eukaryota</taxon>
        <taxon>Fungi</taxon>
        <taxon>Dikarya</taxon>
        <taxon>Basidiomycota</taxon>
        <taxon>Agaricomycotina</taxon>
        <taxon>Agaricomycetes</taxon>
        <taxon>Hymenochaetales</taxon>
        <taxon>Schizoporaceae</taxon>
        <taxon>Schizopora</taxon>
    </lineage>
</organism>
<feature type="region of interest" description="Disordered" evidence="1">
    <location>
        <begin position="198"/>
        <end position="244"/>
    </location>
</feature>
<proteinExistence type="predicted"/>
<reference evidence="2 3" key="1">
    <citation type="submission" date="2015-04" db="EMBL/GenBank/DDBJ databases">
        <title>Complete genome sequence of Schizopora paradoxa KUC8140, a cosmopolitan wood degrader in East Asia.</title>
        <authorList>
            <consortium name="DOE Joint Genome Institute"/>
            <person name="Min B."/>
            <person name="Park H."/>
            <person name="Jang Y."/>
            <person name="Kim J.-J."/>
            <person name="Kim K.H."/>
            <person name="Pangilinan J."/>
            <person name="Lipzen A."/>
            <person name="Riley R."/>
            <person name="Grigoriev I.V."/>
            <person name="Spatafora J.W."/>
            <person name="Choi I.-G."/>
        </authorList>
    </citation>
    <scope>NUCLEOTIDE SEQUENCE [LARGE SCALE GENOMIC DNA]</scope>
    <source>
        <strain evidence="2 3">KUC8140</strain>
    </source>
</reference>
<sequence>MGDGVAVKRRDSRFCVCYHVDMKANSMEYLIIMFAESQMPLLHDDPHSPDAHQDPSLKSSPSSDVKSISASAPSALSNEIRLLHPLNNLCRHSVPYSSAIPRNLELLSLIFQPSISSRSHHRIHIHSTTHPLNTFQSKRRLLISYTVVLFLFHANLKATRYSTFKLTVIVERPISSAHHQCQHQFQLSQPQLKVNVSSEAISKRRRSSRLTDYDASAGTKSRRSQMFSGDFKRWPSHPDFDSDF</sequence>
<dbReference type="Proteomes" id="UP000053477">
    <property type="component" value="Unassembled WGS sequence"/>
</dbReference>
<accession>A0A0H2RFC6</accession>
<dbReference type="EMBL" id="KQ086099">
    <property type="protein sequence ID" value="KLO08253.1"/>
    <property type="molecule type" value="Genomic_DNA"/>
</dbReference>
<evidence type="ECO:0000256" key="1">
    <source>
        <dbReference type="SAM" id="MobiDB-lite"/>
    </source>
</evidence>
<evidence type="ECO:0000313" key="2">
    <source>
        <dbReference type="EMBL" id="KLO08253.1"/>
    </source>
</evidence>
<name>A0A0H2RFC6_9AGAM</name>
<keyword evidence="3" id="KW-1185">Reference proteome</keyword>
<feature type="compositionally biased region" description="Basic and acidic residues" evidence="1">
    <location>
        <begin position="230"/>
        <end position="244"/>
    </location>
</feature>
<dbReference type="AlphaFoldDB" id="A0A0H2RFC6"/>
<feature type="region of interest" description="Disordered" evidence="1">
    <location>
        <begin position="42"/>
        <end position="68"/>
    </location>
</feature>